<feature type="domain" description="IrrE N-terminal-like" evidence="3">
    <location>
        <begin position="101"/>
        <end position="171"/>
    </location>
</feature>
<dbReference type="InterPro" id="IPR010359">
    <property type="entry name" value="IrrE_HExxH"/>
</dbReference>
<gene>
    <name evidence="4" type="ORF">F7O84_07700</name>
</gene>
<comment type="caution">
    <text evidence="4">The sequence shown here is derived from an EMBL/GenBank/DDBJ whole genome shotgun (WGS) entry which is preliminary data.</text>
</comment>
<feature type="region of interest" description="Disordered" evidence="2">
    <location>
        <begin position="332"/>
        <end position="373"/>
    </location>
</feature>
<reference evidence="4 5" key="2">
    <citation type="submission" date="2020-02" db="EMBL/GenBank/DDBJ databases">
        <title>Candidatus Galacturonibacter soehngenii shows hetero-acetogenic catabolism of galacturonic acid but lacks a canonical carbon monoxide dehydrogenase/acetyl-CoA synthase complex.</title>
        <authorList>
            <person name="Diender M."/>
            <person name="Stouten G.R."/>
            <person name="Petersen J.F."/>
            <person name="Nielsen P.H."/>
            <person name="Dueholm M.S."/>
            <person name="Pronk J.T."/>
            <person name="Van Loosdrecht M.C.M."/>
        </authorList>
    </citation>
    <scope>NUCLEOTIDE SEQUENCE [LARGE SCALE GENOMIC DNA]</scope>
    <source>
        <strain evidence="4">GalUA</strain>
    </source>
</reference>
<accession>A0A7V7UFH3</accession>
<feature type="compositionally biased region" description="Basic residues" evidence="2">
    <location>
        <begin position="356"/>
        <end position="366"/>
    </location>
</feature>
<dbReference type="Gene3D" id="1.10.10.2910">
    <property type="match status" value="1"/>
</dbReference>
<reference evidence="4 5" key="1">
    <citation type="submission" date="2019-09" db="EMBL/GenBank/DDBJ databases">
        <authorList>
            <person name="Valk L.C."/>
        </authorList>
    </citation>
    <scope>NUCLEOTIDE SEQUENCE [LARGE SCALE GENOMIC DNA]</scope>
    <source>
        <strain evidence="4">GalUA</strain>
    </source>
</reference>
<sequence length="373" mass="41332">MGRFVKKGEKGIRILAPAPFKLEKEQEKLDEAGKVILDKDGEAVKEKVEINLTAFKPVSTFDISQTEGEPLPSIGVDELTGSVEGYQTFFEAIKAASPVPIGFEDIKSGAKGYFHVEDNRIAINNGMSEIQTVKTAIHEMAHAKLHNLEAQKDNKQSKNSKEVEAESVAYTVCQHYGIDTSDYSFAYVATWSQGKEMPELKESLNTIREAAADLITKIDAKVQELTAEKEPISFYVAECGEFHSMGEFHENLTLQQAVDIYKSIPSDRMNGVKTIGFVIKDDQLLANEYDLVVGNKLNMQEMKDILPELAAYPQVVKAADEIAKLMPELEGTEKGAVKDAEKEESVSKKIKEKAKTARPKKAKVSKKKEEVAI</sequence>
<evidence type="ECO:0000256" key="1">
    <source>
        <dbReference type="SAM" id="Coils"/>
    </source>
</evidence>
<evidence type="ECO:0000313" key="4">
    <source>
        <dbReference type="EMBL" id="KAB1437486.1"/>
    </source>
</evidence>
<keyword evidence="5" id="KW-1185">Reference proteome</keyword>
<evidence type="ECO:0000313" key="5">
    <source>
        <dbReference type="Proteomes" id="UP000461768"/>
    </source>
</evidence>
<feature type="compositionally biased region" description="Basic and acidic residues" evidence="2">
    <location>
        <begin position="332"/>
        <end position="355"/>
    </location>
</feature>
<name>A0A7V7UFH3_9FIRM</name>
<dbReference type="Pfam" id="PF06114">
    <property type="entry name" value="Peptidase_M78"/>
    <property type="match status" value="1"/>
</dbReference>
<dbReference type="AlphaFoldDB" id="A0A7V7UFH3"/>
<evidence type="ECO:0000256" key="2">
    <source>
        <dbReference type="SAM" id="MobiDB-lite"/>
    </source>
</evidence>
<organism evidence="4 5">
    <name type="scientific">Candidatus Galacturonatibacter soehngenii</name>
    <dbReference type="NCBI Taxonomy" id="2307010"/>
    <lineage>
        <taxon>Bacteria</taxon>
        <taxon>Bacillati</taxon>
        <taxon>Bacillota</taxon>
        <taxon>Clostridia</taxon>
        <taxon>Lachnospirales</taxon>
        <taxon>Lachnospiraceae</taxon>
        <taxon>Candidatus Galacturonatibacter</taxon>
    </lineage>
</organism>
<dbReference type="EMBL" id="WAGX01000005">
    <property type="protein sequence ID" value="KAB1437486.1"/>
    <property type="molecule type" value="Genomic_DNA"/>
</dbReference>
<protein>
    <recommendedName>
        <fullName evidence="3">IrrE N-terminal-like domain-containing protein</fullName>
    </recommendedName>
</protein>
<feature type="coiled-coil region" evidence="1">
    <location>
        <begin position="138"/>
        <end position="165"/>
    </location>
</feature>
<evidence type="ECO:0000259" key="3">
    <source>
        <dbReference type="Pfam" id="PF06114"/>
    </source>
</evidence>
<proteinExistence type="predicted"/>
<keyword evidence="1" id="KW-0175">Coiled coil</keyword>
<dbReference type="Proteomes" id="UP000461768">
    <property type="component" value="Unassembled WGS sequence"/>
</dbReference>
<dbReference type="OrthoDB" id="9803716at2"/>